<dbReference type="InterPro" id="IPR018376">
    <property type="entry name" value="Enoyl-CoA_hyd/isom_CS"/>
</dbReference>
<dbReference type="AlphaFoldDB" id="A0A382ACA8"/>
<gene>
    <name evidence="2" type="ORF">METZ01_LOCUS152030</name>
</gene>
<evidence type="ECO:0000313" key="2">
    <source>
        <dbReference type="EMBL" id="SVA99176.1"/>
    </source>
</evidence>
<dbReference type="InterPro" id="IPR029045">
    <property type="entry name" value="ClpP/crotonase-like_dom_sf"/>
</dbReference>
<dbReference type="PANTHER" id="PTHR42964">
    <property type="entry name" value="ENOYL-COA HYDRATASE"/>
    <property type="match status" value="1"/>
</dbReference>
<dbReference type="Gene3D" id="1.10.12.10">
    <property type="entry name" value="Lyase 2-enoyl-coa Hydratase, Chain A, domain 2"/>
    <property type="match status" value="1"/>
</dbReference>
<dbReference type="InterPro" id="IPR014748">
    <property type="entry name" value="Enoyl-CoA_hydra_C"/>
</dbReference>
<sequence>MSGQSIKLTIDKRSIATLTLNRPEVHNAVSLEMIREMRKIIAELNSNPEPRGVILTGAGKTFCAGMDLRWMQKISTQNRANRIAEATELSEMLNELDRLNKPLIGKINGHSFGGAIGLISCCDFAVAAEDAEFSLTEVLLGLLPATISPFVIRRIGAANARRIMLNAHRFSAKEAVRLGLIAKAVSSQSLEEEIEKEITELLRCAPEAVASTKSLISEVRGKEPQAVREYTIEKLADAWETESVKEGIDAFFSKRRPAWSQ</sequence>
<dbReference type="CDD" id="cd06558">
    <property type="entry name" value="crotonase-like"/>
    <property type="match status" value="1"/>
</dbReference>
<comment type="similarity">
    <text evidence="1">Belongs to the enoyl-CoA hydratase/isomerase family.</text>
</comment>
<evidence type="ECO:0000256" key="1">
    <source>
        <dbReference type="ARBA" id="ARBA00005254"/>
    </source>
</evidence>
<evidence type="ECO:0008006" key="3">
    <source>
        <dbReference type="Google" id="ProtNLM"/>
    </source>
</evidence>
<dbReference type="Pfam" id="PF00378">
    <property type="entry name" value="ECH_1"/>
    <property type="match status" value="1"/>
</dbReference>
<dbReference type="Gene3D" id="3.90.226.10">
    <property type="entry name" value="2-enoyl-CoA Hydratase, Chain A, domain 1"/>
    <property type="match status" value="1"/>
</dbReference>
<organism evidence="2">
    <name type="scientific">marine metagenome</name>
    <dbReference type="NCBI Taxonomy" id="408172"/>
    <lineage>
        <taxon>unclassified sequences</taxon>
        <taxon>metagenomes</taxon>
        <taxon>ecological metagenomes</taxon>
    </lineage>
</organism>
<name>A0A382ACA8_9ZZZZ</name>
<dbReference type="PANTHER" id="PTHR42964:SF1">
    <property type="entry name" value="POLYKETIDE BIOSYNTHESIS ENOYL-COA HYDRATASE PKSH-RELATED"/>
    <property type="match status" value="1"/>
</dbReference>
<dbReference type="PROSITE" id="PS00166">
    <property type="entry name" value="ENOYL_COA_HYDRATASE"/>
    <property type="match status" value="1"/>
</dbReference>
<dbReference type="GO" id="GO:0003824">
    <property type="term" value="F:catalytic activity"/>
    <property type="evidence" value="ECO:0007669"/>
    <property type="project" value="InterPro"/>
</dbReference>
<dbReference type="InterPro" id="IPR051683">
    <property type="entry name" value="Enoyl-CoA_Hydratase/Isomerase"/>
</dbReference>
<protein>
    <recommendedName>
        <fullName evidence="3">Enoyl-CoA hydratase</fullName>
    </recommendedName>
</protein>
<proteinExistence type="inferred from homology"/>
<dbReference type="SUPFAM" id="SSF52096">
    <property type="entry name" value="ClpP/crotonase"/>
    <property type="match status" value="1"/>
</dbReference>
<reference evidence="2" key="1">
    <citation type="submission" date="2018-05" db="EMBL/GenBank/DDBJ databases">
        <authorList>
            <person name="Lanie J.A."/>
            <person name="Ng W.-L."/>
            <person name="Kazmierczak K.M."/>
            <person name="Andrzejewski T.M."/>
            <person name="Davidsen T.M."/>
            <person name="Wayne K.J."/>
            <person name="Tettelin H."/>
            <person name="Glass J.I."/>
            <person name="Rusch D."/>
            <person name="Podicherti R."/>
            <person name="Tsui H.-C.T."/>
            <person name="Winkler M.E."/>
        </authorList>
    </citation>
    <scope>NUCLEOTIDE SEQUENCE</scope>
</reference>
<dbReference type="InterPro" id="IPR001753">
    <property type="entry name" value="Enoyl-CoA_hydra/iso"/>
</dbReference>
<dbReference type="EMBL" id="UINC01024798">
    <property type="protein sequence ID" value="SVA99176.1"/>
    <property type="molecule type" value="Genomic_DNA"/>
</dbReference>
<accession>A0A382ACA8</accession>